<dbReference type="AlphaFoldDB" id="A0A4S2MVB6"/>
<dbReference type="PROSITE" id="PS51939">
    <property type="entry name" value="XRRM"/>
    <property type="match status" value="1"/>
</dbReference>
<organism evidence="5 6">
    <name type="scientific">Ascodesmis nigricans</name>
    <dbReference type="NCBI Taxonomy" id="341454"/>
    <lineage>
        <taxon>Eukaryota</taxon>
        <taxon>Fungi</taxon>
        <taxon>Dikarya</taxon>
        <taxon>Ascomycota</taxon>
        <taxon>Pezizomycotina</taxon>
        <taxon>Pezizomycetes</taxon>
        <taxon>Pezizales</taxon>
        <taxon>Ascodesmidaceae</taxon>
        <taxon>Ascodesmis</taxon>
    </lineage>
</organism>
<feature type="region of interest" description="Disordered" evidence="3">
    <location>
        <begin position="408"/>
        <end position="463"/>
    </location>
</feature>
<feature type="region of interest" description="Disordered" evidence="3">
    <location>
        <begin position="1"/>
        <end position="53"/>
    </location>
</feature>
<dbReference type="OrthoDB" id="439993at2759"/>
<dbReference type="InterPro" id="IPR012677">
    <property type="entry name" value="Nucleotide-bd_a/b_plait_sf"/>
</dbReference>
<gene>
    <name evidence="5" type="ORF">EX30DRAFT_396266</name>
</gene>
<evidence type="ECO:0000313" key="5">
    <source>
        <dbReference type="EMBL" id="TGZ80552.1"/>
    </source>
</evidence>
<accession>A0A4S2MVB6</accession>
<dbReference type="GO" id="GO:1904868">
    <property type="term" value="P:telomerase catalytic core complex assembly"/>
    <property type="evidence" value="ECO:0007669"/>
    <property type="project" value="InterPro"/>
</dbReference>
<name>A0A4S2MVB6_9PEZI</name>
<keyword evidence="6" id="KW-1185">Reference proteome</keyword>
<reference evidence="5 6" key="1">
    <citation type="submission" date="2019-04" db="EMBL/GenBank/DDBJ databases">
        <title>Comparative genomics and transcriptomics to analyze fruiting body development in filamentous ascomycetes.</title>
        <authorList>
            <consortium name="DOE Joint Genome Institute"/>
            <person name="Lutkenhaus R."/>
            <person name="Traeger S."/>
            <person name="Breuer J."/>
            <person name="Kuo A."/>
            <person name="Lipzen A."/>
            <person name="Pangilinan J."/>
            <person name="Dilworth D."/>
            <person name="Sandor L."/>
            <person name="Poggeler S."/>
            <person name="Barry K."/>
            <person name="Grigoriev I.V."/>
            <person name="Nowrousian M."/>
        </authorList>
    </citation>
    <scope>NUCLEOTIDE SEQUENCE [LARGE SCALE GENOMIC DNA]</scope>
    <source>
        <strain evidence="5 6">CBS 389.68</strain>
    </source>
</reference>
<evidence type="ECO:0000313" key="6">
    <source>
        <dbReference type="Proteomes" id="UP000298138"/>
    </source>
</evidence>
<dbReference type="InterPro" id="IPR045537">
    <property type="entry name" value="Lar7_xRRM"/>
</dbReference>
<proteinExistence type="predicted"/>
<dbReference type="GO" id="GO:0070034">
    <property type="term" value="F:telomerase RNA binding"/>
    <property type="evidence" value="ECO:0007669"/>
    <property type="project" value="InterPro"/>
</dbReference>
<dbReference type="STRING" id="341454.A0A4S2MVB6"/>
<evidence type="ECO:0000256" key="2">
    <source>
        <dbReference type="PROSITE-ProRule" id="PRU01288"/>
    </source>
</evidence>
<keyword evidence="1 2" id="KW-0694">RNA-binding</keyword>
<evidence type="ECO:0000256" key="1">
    <source>
        <dbReference type="ARBA" id="ARBA00022884"/>
    </source>
</evidence>
<feature type="compositionally biased region" description="Low complexity" evidence="3">
    <location>
        <begin position="32"/>
        <end position="48"/>
    </location>
</feature>
<dbReference type="Proteomes" id="UP000298138">
    <property type="component" value="Unassembled WGS sequence"/>
</dbReference>
<dbReference type="GO" id="GO:1990904">
    <property type="term" value="C:ribonucleoprotein complex"/>
    <property type="evidence" value="ECO:0007669"/>
    <property type="project" value="UniProtKB-UniRule"/>
</dbReference>
<feature type="domain" description="XRRM" evidence="4">
    <location>
        <begin position="275"/>
        <end position="438"/>
    </location>
</feature>
<evidence type="ECO:0000256" key="3">
    <source>
        <dbReference type="SAM" id="MobiDB-lite"/>
    </source>
</evidence>
<dbReference type="Gene3D" id="3.30.70.330">
    <property type="match status" value="1"/>
</dbReference>
<dbReference type="InterPro" id="IPR014886">
    <property type="entry name" value="La_xRRM"/>
</dbReference>
<dbReference type="InParanoid" id="A0A4S2MVB6"/>
<dbReference type="EMBL" id="ML220124">
    <property type="protein sequence ID" value="TGZ80552.1"/>
    <property type="molecule type" value="Genomic_DNA"/>
</dbReference>
<evidence type="ECO:0000259" key="4">
    <source>
        <dbReference type="PROSITE" id="PS51939"/>
    </source>
</evidence>
<dbReference type="Pfam" id="PF19977">
    <property type="entry name" value="xRRM"/>
    <property type="match status" value="1"/>
</dbReference>
<sequence>MFVPRQVQHHTAGHPSALPRSKASRTTPPARASALQQQAATAQSSTTTPKSDIDPVNAKDIVLSLEQLLGSFNSHTPWLEERRRTVDGCNDYIHLAALMECPFFHDTKPVLSQITLRRALAAAPSERLQVSADGYHIRYTGNRSQLFDERTVYIEPSSVGLTTHPGKVARLLAATLPSEFLPVRYVNAGGRAWGFVTLSADVTEEHTDPETGIWPENWIVMTKAEWLRRDNHYRAHREAVQKARQAAQLEERMSRMEIDSTKHRTPSPSPPQPHDYDPGLIVHLTNLHSGINKPTISSFIDRSVDRYLRRLSKSKSKSAESLNSNPPEKKKTMVYIDYAKGATEAWVRQTTREDSELIVKALEKRRRRMTDNEDRKGVKVKKEEGEVYVKGVVLQGEEEGRYWKKVREAMGRKGKKGKGDANGGNMSSSRKEEEKRAKRPRQSSGMGGEDLVIKKGRFEEYGR</sequence>
<feature type="compositionally biased region" description="Basic and acidic residues" evidence="3">
    <location>
        <begin position="451"/>
        <end position="463"/>
    </location>
</feature>
<protein>
    <recommendedName>
        <fullName evidence="4">XRRM domain-containing protein</fullName>
    </recommendedName>
</protein>